<dbReference type="RefSeq" id="WP_266283630.1">
    <property type="nucleotide sequence ID" value="NZ_JAPKNF010000003.1"/>
</dbReference>
<evidence type="ECO:0000313" key="4">
    <source>
        <dbReference type="EMBL" id="MDQ0518200.1"/>
    </source>
</evidence>
<feature type="domain" description="DUF1285" evidence="2">
    <location>
        <begin position="35"/>
        <end position="102"/>
    </location>
</feature>
<name>A0ABU0MB51_9HYPH</name>
<feature type="region of interest" description="Disordered" evidence="1">
    <location>
        <begin position="1"/>
        <end position="25"/>
    </location>
</feature>
<evidence type="ECO:0000313" key="5">
    <source>
        <dbReference type="Proteomes" id="UP001223743"/>
    </source>
</evidence>
<keyword evidence="5" id="KW-1185">Reference proteome</keyword>
<dbReference type="Pfam" id="PF21028">
    <property type="entry name" value="DUF1285_C"/>
    <property type="match status" value="1"/>
</dbReference>
<feature type="domain" description="DUF1285" evidence="3">
    <location>
        <begin position="103"/>
        <end position="190"/>
    </location>
</feature>
<accession>A0ABU0MB51</accession>
<protein>
    <recommendedName>
        <fullName evidence="6">DUF1285 domain-containing protein</fullName>
    </recommendedName>
</protein>
<sequence>MARSKQGETKAATKGGPPQDLAERIAGSLPPFRPAPVALWNPPLSGSIDIRIDREGRWHHEGEPILREGLVRLFASVLRREADGSYVLVTPVEKYVIEVVDVPFLAVDLRAAADPPVLVFVTNLGEEVPLDSEHPLRIDDADKGAFMPYVTVRPGLEARLTRAVAEDLAGHAVAKGDRLVVESAGQFFVIGPLP</sequence>
<evidence type="ECO:0000259" key="2">
    <source>
        <dbReference type="Pfam" id="PF06938"/>
    </source>
</evidence>
<dbReference type="PIRSF" id="PIRSF029557">
    <property type="entry name" value="UCP029557"/>
    <property type="match status" value="1"/>
</dbReference>
<evidence type="ECO:0000256" key="1">
    <source>
        <dbReference type="SAM" id="MobiDB-lite"/>
    </source>
</evidence>
<dbReference type="InterPro" id="IPR048341">
    <property type="entry name" value="DUF1285_N"/>
</dbReference>
<dbReference type="InterPro" id="IPR023361">
    <property type="entry name" value="DUF1285_beta_roll_sf"/>
</dbReference>
<dbReference type="EMBL" id="JAUSWJ010000001">
    <property type="protein sequence ID" value="MDQ0518200.1"/>
    <property type="molecule type" value="Genomic_DNA"/>
</dbReference>
<comment type="caution">
    <text evidence="4">The sequence shown here is derived from an EMBL/GenBank/DDBJ whole genome shotgun (WGS) entry which is preliminary data.</text>
</comment>
<dbReference type="InterPro" id="IPR010707">
    <property type="entry name" value="DUF1285"/>
</dbReference>
<dbReference type="Pfam" id="PF06938">
    <property type="entry name" value="DUF1285_N"/>
    <property type="match status" value="1"/>
</dbReference>
<dbReference type="InterPro" id="IPR048342">
    <property type="entry name" value="DUF1285_C"/>
</dbReference>
<gene>
    <name evidence="4" type="ORF">QO015_003813</name>
</gene>
<dbReference type="Proteomes" id="UP001223743">
    <property type="component" value="Unassembled WGS sequence"/>
</dbReference>
<reference evidence="4 5" key="1">
    <citation type="submission" date="2023-07" db="EMBL/GenBank/DDBJ databases">
        <title>Genomic Encyclopedia of Type Strains, Phase IV (KMG-IV): sequencing the most valuable type-strain genomes for metagenomic binning, comparative biology and taxonomic classification.</title>
        <authorList>
            <person name="Goeker M."/>
        </authorList>
    </citation>
    <scope>NUCLEOTIDE SEQUENCE [LARGE SCALE GENOMIC DNA]</scope>
    <source>
        <strain evidence="4 5">B1-1</strain>
    </source>
</reference>
<dbReference type="Gene3D" id="2.30.270.10">
    <property type="entry name" value="duf1285 protein"/>
    <property type="match status" value="1"/>
</dbReference>
<dbReference type="Gene3D" id="3.10.540.10">
    <property type="entry name" value="duf1285 like domain"/>
    <property type="match status" value="1"/>
</dbReference>
<organism evidence="4 5">
    <name type="scientific">Kaistia geumhonensis</name>
    <dbReference type="NCBI Taxonomy" id="410839"/>
    <lineage>
        <taxon>Bacteria</taxon>
        <taxon>Pseudomonadati</taxon>
        <taxon>Pseudomonadota</taxon>
        <taxon>Alphaproteobacteria</taxon>
        <taxon>Hyphomicrobiales</taxon>
        <taxon>Kaistiaceae</taxon>
        <taxon>Kaistia</taxon>
    </lineage>
</organism>
<proteinExistence type="predicted"/>
<evidence type="ECO:0000259" key="3">
    <source>
        <dbReference type="Pfam" id="PF21028"/>
    </source>
</evidence>
<evidence type="ECO:0008006" key="6">
    <source>
        <dbReference type="Google" id="ProtNLM"/>
    </source>
</evidence>